<keyword evidence="6" id="KW-0408">Iron</keyword>
<keyword evidence="7" id="KW-0411">Iron-sulfur</keyword>
<dbReference type="AlphaFoldDB" id="A0A0F9PTE5"/>
<comment type="caution">
    <text evidence="9">The sequence shown here is derived from an EMBL/GenBank/DDBJ whole genome shotgun (WGS) entry which is preliminary data.</text>
</comment>
<dbReference type="InterPro" id="IPR013785">
    <property type="entry name" value="Aldolase_TIM"/>
</dbReference>
<keyword evidence="4" id="KW-0479">Metal-binding</keyword>
<evidence type="ECO:0000256" key="2">
    <source>
        <dbReference type="ARBA" id="ARBA00022485"/>
    </source>
</evidence>
<keyword evidence="2" id="KW-0004">4Fe-4S</keyword>
<evidence type="ECO:0000256" key="7">
    <source>
        <dbReference type="ARBA" id="ARBA00023014"/>
    </source>
</evidence>
<evidence type="ECO:0000256" key="5">
    <source>
        <dbReference type="ARBA" id="ARBA00023002"/>
    </source>
</evidence>
<reference evidence="9" key="1">
    <citation type="journal article" date="2015" name="Nature">
        <title>Complex archaea that bridge the gap between prokaryotes and eukaryotes.</title>
        <authorList>
            <person name="Spang A."/>
            <person name="Saw J.H."/>
            <person name="Jorgensen S.L."/>
            <person name="Zaremba-Niedzwiedzka K."/>
            <person name="Martijn J."/>
            <person name="Lind A.E."/>
            <person name="van Eijk R."/>
            <person name="Schleper C."/>
            <person name="Guy L."/>
            <person name="Ettema T.J."/>
        </authorList>
    </citation>
    <scope>NUCLEOTIDE SEQUENCE</scope>
</reference>
<dbReference type="GO" id="GO:0046872">
    <property type="term" value="F:metal ion binding"/>
    <property type="evidence" value="ECO:0007669"/>
    <property type="project" value="UniProtKB-KW"/>
</dbReference>
<dbReference type="InterPro" id="IPR050377">
    <property type="entry name" value="Radical_SAM_PqqE_MftC-like"/>
</dbReference>
<comment type="cofactor">
    <cofactor evidence="1">
        <name>[4Fe-4S] cluster</name>
        <dbReference type="ChEBI" id="CHEBI:49883"/>
    </cofactor>
</comment>
<dbReference type="CDD" id="cd01335">
    <property type="entry name" value="Radical_SAM"/>
    <property type="match status" value="1"/>
</dbReference>
<evidence type="ECO:0000256" key="4">
    <source>
        <dbReference type="ARBA" id="ARBA00022723"/>
    </source>
</evidence>
<dbReference type="Gene3D" id="3.20.20.70">
    <property type="entry name" value="Aldolase class I"/>
    <property type="match status" value="1"/>
</dbReference>
<evidence type="ECO:0000256" key="6">
    <source>
        <dbReference type="ARBA" id="ARBA00023004"/>
    </source>
</evidence>
<dbReference type="Pfam" id="PF04055">
    <property type="entry name" value="Radical_SAM"/>
    <property type="match status" value="1"/>
</dbReference>
<name>A0A0F9PTE5_9ZZZZ</name>
<proteinExistence type="predicted"/>
<evidence type="ECO:0000313" key="9">
    <source>
        <dbReference type="EMBL" id="KKM96432.1"/>
    </source>
</evidence>
<dbReference type="PROSITE" id="PS01305">
    <property type="entry name" value="MOAA_NIFB_PQQE"/>
    <property type="match status" value="1"/>
</dbReference>
<accession>A0A0F9PTE5</accession>
<keyword evidence="5" id="KW-0560">Oxidoreductase</keyword>
<dbReference type="PANTHER" id="PTHR11228">
    <property type="entry name" value="RADICAL SAM DOMAIN PROTEIN"/>
    <property type="match status" value="1"/>
</dbReference>
<organism evidence="9">
    <name type="scientific">marine sediment metagenome</name>
    <dbReference type="NCBI Taxonomy" id="412755"/>
    <lineage>
        <taxon>unclassified sequences</taxon>
        <taxon>metagenomes</taxon>
        <taxon>ecological metagenomes</taxon>
    </lineage>
</organism>
<dbReference type="InterPro" id="IPR058240">
    <property type="entry name" value="rSAM_sf"/>
</dbReference>
<dbReference type="SUPFAM" id="SSF102114">
    <property type="entry name" value="Radical SAM enzymes"/>
    <property type="match status" value="1"/>
</dbReference>
<sequence length="297" mass="35726">MVKGEIKSNIKKLWRHLPYILNIENKVRPISLSLHLTNECNLNCDFCYIKNIDKTKQLDYSKLIKFIQVIEPKSVLLTGGEPCLYPYMYYLIAYLFEHNIKIGMFTNGIYLKHINIKDYLHHFDWLRVSINHYIDNKIEFKDPKYPKKLSYNYINHKNSPFELKKKLIDFMDNHRGSYLRVIQDRNISDSSLEEFKSIPEKRIVVLKELTKHYKGKCYIGYLKPYLNGDGLVYPCWCLNDTKTRVRDISRSITDIDHPNTLLKYQDIIMDCKYCRFWDRNEFINYINEKEIEDEDFL</sequence>
<keyword evidence="3" id="KW-0949">S-adenosyl-L-methionine</keyword>
<protein>
    <recommendedName>
        <fullName evidence="8">Radical SAM core domain-containing protein</fullName>
    </recommendedName>
</protein>
<evidence type="ECO:0000259" key="8">
    <source>
        <dbReference type="PROSITE" id="PS51918"/>
    </source>
</evidence>
<dbReference type="GO" id="GO:0051539">
    <property type="term" value="F:4 iron, 4 sulfur cluster binding"/>
    <property type="evidence" value="ECO:0007669"/>
    <property type="project" value="UniProtKB-KW"/>
</dbReference>
<dbReference type="SFLD" id="SFLDS00029">
    <property type="entry name" value="Radical_SAM"/>
    <property type="match status" value="1"/>
</dbReference>
<dbReference type="SFLD" id="SFLDG01067">
    <property type="entry name" value="SPASM/twitch_domain_containing"/>
    <property type="match status" value="1"/>
</dbReference>
<dbReference type="EMBL" id="LAZR01005882">
    <property type="protein sequence ID" value="KKM96432.1"/>
    <property type="molecule type" value="Genomic_DNA"/>
</dbReference>
<feature type="domain" description="Radical SAM core" evidence="8">
    <location>
        <begin position="26"/>
        <end position="216"/>
    </location>
</feature>
<evidence type="ECO:0000256" key="1">
    <source>
        <dbReference type="ARBA" id="ARBA00001966"/>
    </source>
</evidence>
<gene>
    <name evidence="9" type="ORF">LCGC14_1178110</name>
</gene>
<dbReference type="PROSITE" id="PS51918">
    <property type="entry name" value="RADICAL_SAM"/>
    <property type="match status" value="1"/>
</dbReference>
<dbReference type="PANTHER" id="PTHR11228:SF7">
    <property type="entry name" value="PQQA PEPTIDE CYCLASE"/>
    <property type="match status" value="1"/>
</dbReference>
<evidence type="ECO:0000256" key="3">
    <source>
        <dbReference type="ARBA" id="ARBA00022691"/>
    </source>
</evidence>
<dbReference type="InterPro" id="IPR000385">
    <property type="entry name" value="MoaA_NifB_PqqE_Fe-S-bd_CS"/>
</dbReference>
<dbReference type="GO" id="GO:0016491">
    <property type="term" value="F:oxidoreductase activity"/>
    <property type="evidence" value="ECO:0007669"/>
    <property type="project" value="UniProtKB-KW"/>
</dbReference>
<dbReference type="InterPro" id="IPR007197">
    <property type="entry name" value="rSAM"/>
</dbReference>